<feature type="transmembrane region" description="Helical" evidence="1">
    <location>
        <begin position="263"/>
        <end position="283"/>
    </location>
</feature>
<protein>
    <recommendedName>
        <fullName evidence="4">DUF368 domain-containing protein</fullName>
    </recommendedName>
</protein>
<sequence length="412" mass="45730">MMSSEPVPQKLKWGKGLKVLLSGMCMGACDLVPGISGGTVAFLMGFYSQLLDSLKSLNLSAFKLLLQFKFQAFFQTIAWSFLLPLLAGIIIAMASLAQIFDFILNHESYRTFLYAGFCGLIAASAYFCLRQIKHWQGIDLAMLCLGLCLASVLTGPLPQSQAKEKLYEVRLPESIQLVANDRAIQNYVQSTHALTQVRLETLSAMSAKKIIDEETWIYDQDLEQSFQLKDLRIISYRTWIDLGLIGAGMLAISAMLLPGISGSYVLTVLGVYPTAIAALADFIKALRQFSFDSDAFCVLLNLGLGIVLGGLLFCRLLSWLLQNWYQGTVAFLTGAMLGASRTIWPFWNYQYFLLPLHLEKGVQLSPSEPFMPGLDSPLFWSSLGISITTFGFVLGLEFFASYLRSKQSIRIV</sequence>
<feature type="transmembrane region" description="Helical" evidence="1">
    <location>
        <begin position="77"/>
        <end position="100"/>
    </location>
</feature>
<feature type="transmembrane region" description="Helical" evidence="1">
    <location>
        <begin position="112"/>
        <end position="132"/>
    </location>
</feature>
<keyword evidence="1" id="KW-0472">Membrane</keyword>
<dbReference type="PANTHER" id="PTHR37308:SF1">
    <property type="entry name" value="POLYPRENYL-PHOSPHATE TRANSPORTER"/>
    <property type="match status" value="1"/>
</dbReference>
<dbReference type="Pfam" id="PF04018">
    <property type="entry name" value="VCA0040-like"/>
    <property type="match status" value="2"/>
</dbReference>
<evidence type="ECO:0000313" key="3">
    <source>
        <dbReference type="Proteomes" id="UP000031307"/>
    </source>
</evidence>
<feature type="transmembrane region" description="Helical" evidence="1">
    <location>
        <begin position="378"/>
        <end position="400"/>
    </location>
</feature>
<dbReference type="AlphaFoldDB" id="A0A0C1EBM8"/>
<dbReference type="EMBL" id="JSAM01000075">
    <property type="protein sequence ID" value="KIA77463.1"/>
    <property type="molecule type" value="Genomic_DNA"/>
</dbReference>
<dbReference type="InterPro" id="IPR007163">
    <property type="entry name" value="VCA0040-like"/>
</dbReference>
<gene>
    <name evidence="2" type="ORF">DB43_GF00050</name>
</gene>
<proteinExistence type="predicted"/>
<keyword evidence="1" id="KW-0812">Transmembrane</keyword>
<accession>A0A0C1EBM8</accession>
<feature type="transmembrane region" description="Helical" evidence="1">
    <location>
        <begin position="20"/>
        <end position="47"/>
    </location>
</feature>
<dbReference type="PANTHER" id="PTHR37308">
    <property type="entry name" value="INTEGRAL MEMBRANE PROTEIN"/>
    <property type="match status" value="1"/>
</dbReference>
<name>A0A0C1EBM8_9BACT</name>
<keyword evidence="1" id="KW-1133">Transmembrane helix</keyword>
<dbReference type="Proteomes" id="UP000031307">
    <property type="component" value="Unassembled WGS sequence"/>
</dbReference>
<dbReference type="PATRIC" id="fig|83552.4.peg.1326"/>
<reference evidence="2 3" key="1">
    <citation type="journal article" date="2014" name="Mol. Biol. Evol.">
        <title>Massive expansion of Ubiquitination-related gene families within the Chlamydiae.</title>
        <authorList>
            <person name="Domman D."/>
            <person name="Collingro A."/>
            <person name="Lagkouvardos I."/>
            <person name="Gehre L."/>
            <person name="Weinmaier T."/>
            <person name="Rattei T."/>
            <person name="Subtil A."/>
            <person name="Horn M."/>
        </authorList>
    </citation>
    <scope>NUCLEOTIDE SEQUENCE [LARGE SCALE GENOMIC DNA]</scope>
    <source>
        <strain evidence="2 3">OEW1</strain>
    </source>
</reference>
<comment type="caution">
    <text evidence="2">The sequence shown here is derived from an EMBL/GenBank/DDBJ whole genome shotgun (WGS) entry which is preliminary data.</text>
</comment>
<organism evidence="2 3">
    <name type="scientific">Parachlamydia acanthamoebae</name>
    <dbReference type="NCBI Taxonomy" id="83552"/>
    <lineage>
        <taxon>Bacteria</taxon>
        <taxon>Pseudomonadati</taxon>
        <taxon>Chlamydiota</taxon>
        <taxon>Chlamydiia</taxon>
        <taxon>Parachlamydiales</taxon>
        <taxon>Parachlamydiaceae</taxon>
        <taxon>Parachlamydia</taxon>
    </lineage>
</organism>
<evidence type="ECO:0000256" key="1">
    <source>
        <dbReference type="SAM" id="Phobius"/>
    </source>
</evidence>
<feature type="transmembrane region" description="Helical" evidence="1">
    <location>
        <begin position="295"/>
        <end position="321"/>
    </location>
</feature>
<evidence type="ECO:0000313" key="2">
    <source>
        <dbReference type="EMBL" id="KIA77463.1"/>
    </source>
</evidence>
<evidence type="ECO:0008006" key="4">
    <source>
        <dbReference type="Google" id="ProtNLM"/>
    </source>
</evidence>
<feature type="transmembrane region" description="Helical" evidence="1">
    <location>
        <begin position="239"/>
        <end position="257"/>
    </location>
</feature>